<evidence type="ECO:0000259" key="2">
    <source>
        <dbReference type="PROSITE" id="PS51747"/>
    </source>
</evidence>
<dbReference type="KEGG" id="hla:Hlac_2118"/>
<dbReference type="HOGENOM" id="CLU_025810_5_1_2"/>
<name>B9LR41_HALLT</name>
<dbReference type="PANTHER" id="PTHR11079">
    <property type="entry name" value="CYTOSINE DEAMINASE FAMILY MEMBER"/>
    <property type="match status" value="1"/>
</dbReference>
<protein>
    <submittedName>
        <fullName evidence="3">CMP/dCMP deaminase zinc-binding</fullName>
    </submittedName>
</protein>
<organism evidence="3 4">
    <name type="scientific">Halorubrum lacusprofundi (strain ATCC 49239 / DSM 5036 / JCM 8891 / ACAM 34)</name>
    <dbReference type="NCBI Taxonomy" id="416348"/>
    <lineage>
        <taxon>Archaea</taxon>
        <taxon>Methanobacteriati</taxon>
        <taxon>Methanobacteriota</taxon>
        <taxon>Stenosarchaea group</taxon>
        <taxon>Halobacteria</taxon>
        <taxon>Halobacteriales</taxon>
        <taxon>Haloferacaceae</taxon>
        <taxon>Halorubrum</taxon>
    </lineage>
</organism>
<dbReference type="CDD" id="cd01285">
    <property type="entry name" value="nucleoside_deaminase"/>
    <property type="match status" value="1"/>
</dbReference>
<dbReference type="SUPFAM" id="SSF53927">
    <property type="entry name" value="Cytidine deaminase-like"/>
    <property type="match status" value="1"/>
</dbReference>
<dbReference type="GeneID" id="7400638"/>
<dbReference type="PROSITE" id="PS51747">
    <property type="entry name" value="CYT_DCMP_DEAMINASES_2"/>
    <property type="match status" value="1"/>
</dbReference>
<feature type="domain" description="CMP/dCMP-type deaminase" evidence="2">
    <location>
        <begin position="24"/>
        <end position="152"/>
    </location>
</feature>
<dbReference type="Gene3D" id="3.40.140.10">
    <property type="entry name" value="Cytidine Deaminase, domain 2"/>
    <property type="match status" value="1"/>
</dbReference>
<dbReference type="InterPro" id="IPR016193">
    <property type="entry name" value="Cytidine_deaminase-like"/>
</dbReference>
<evidence type="ECO:0000313" key="4">
    <source>
        <dbReference type="Proteomes" id="UP000000740"/>
    </source>
</evidence>
<keyword evidence="4" id="KW-1185">Reference proteome</keyword>
<dbReference type="AlphaFoldDB" id="B9LR41"/>
<proteinExistence type="predicted"/>
<sequence>MTDSTADGPGDDRNDSDATGDSTPSDRKYVDRAIELAEEAVEMGNTPFGALLVLDGEIVAEAHNETLTEDDLAAHPELALARWAGRELDVDERARCTMYASTEPCPMCATGIHYAGIGRVVFGVAGETLDGLTGDAVSIPCAEVIRRAGGDTTVEGPIAEAAAMELHESVYGES</sequence>
<feature type="region of interest" description="Disordered" evidence="1">
    <location>
        <begin position="1"/>
        <end position="29"/>
    </location>
</feature>
<dbReference type="Pfam" id="PF00383">
    <property type="entry name" value="dCMP_cyt_deam_1"/>
    <property type="match status" value="1"/>
</dbReference>
<dbReference type="eggNOG" id="arCOG01488">
    <property type="taxonomic scope" value="Archaea"/>
</dbReference>
<dbReference type="RefSeq" id="WP_015910818.1">
    <property type="nucleotide sequence ID" value="NC_012029.1"/>
</dbReference>
<evidence type="ECO:0000256" key="1">
    <source>
        <dbReference type="SAM" id="MobiDB-lite"/>
    </source>
</evidence>
<reference evidence="3 4" key="1">
    <citation type="journal article" date="2016" name="Stand. Genomic Sci.">
        <title>Complete genome sequence of the Antarctic Halorubrum lacusprofundi type strain ACAM 34.</title>
        <authorList>
            <person name="Anderson I.J."/>
            <person name="DasSarma P."/>
            <person name="Lucas S."/>
            <person name="Copeland A."/>
            <person name="Lapidus A."/>
            <person name="Del Rio T.G."/>
            <person name="Tice H."/>
            <person name="Dalin E."/>
            <person name="Bruce D.C."/>
            <person name="Goodwin L."/>
            <person name="Pitluck S."/>
            <person name="Sims D."/>
            <person name="Brettin T.S."/>
            <person name="Detter J.C."/>
            <person name="Han C.S."/>
            <person name="Larimer F."/>
            <person name="Hauser L."/>
            <person name="Land M."/>
            <person name="Ivanova N."/>
            <person name="Richardson P."/>
            <person name="Cavicchioli R."/>
            <person name="DasSarma S."/>
            <person name="Woese C.R."/>
            <person name="Kyrpides N.C."/>
        </authorList>
    </citation>
    <scope>NUCLEOTIDE SEQUENCE [LARGE SCALE GENOMIC DNA]</scope>
    <source>
        <strain evidence="4">ATCC 49239 / DSM 5036 / JCM 8891 / ACAM 34</strain>
    </source>
</reference>
<dbReference type="GO" id="GO:0003824">
    <property type="term" value="F:catalytic activity"/>
    <property type="evidence" value="ECO:0007669"/>
    <property type="project" value="InterPro"/>
</dbReference>
<accession>B9LR41</accession>
<dbReference type="Proteomes" id="UP000000740">
    <property type="component" value="Chromosome 1"/>
</dbReference>
<dbReference type="EMBL" id="CP001365">
    <property type="protein sequence ID" value="ACM57695.1"/>
    <property type="molecule type" value="Genomic_DNA"/>
</dbReference>
<evidence type="ECO:0000313" key="3">
    <source>
        <dbReference type="EMBL" id="ACM57695.1"/>
    </source>
</evidence>
<dbReference type="InterPro" id="IPR002125">
    <property type="entry name" value="CMP_dCMP_dom"/>
</dbReference>
<gene>
    <name evidence="3" type="ordered locus">Hlac_2118</name>
</gene>
<dbReference type="PANTHER" id="PTHR11079:SF179">
    <property type="entry name" value="TRNA(ADENINE(34)) DEAMINASE, CHLOROPLASTIC"/>
    <property type="match status" value="1"/>
</dbReference>